<accession>A0ABQ5ZPV0</accession>
<reference evidence="2" key="1">
    <citation type="journal article" date="2019" name="Int. J. Syst. Evol. Microbiol.">
        <title>The Global Catalogue of Microorganisms (GCM) 10K type strain sequencing project: providing services to taxonomists for standard genome sequencing and annotation.</title>
        <authorList>
            <consortium name="The Broad Institute Genomics Platform"/>
            <consortium name="The Broad Institute Genome Sequencing Center for Infectious Disease"/>
            <person name="Wu L."/>
            <person name="Ma J."/>
        </authorList>
    </citation>
    <scope>NUCLEOTIDE SEQUENCE [LARGE SCALE GENOMIC DNA]</scope>
    <source>
        <strain evidence="2">NBRC 102122</strain>
    </source>
</reference>
<dbReference type="EMBL" id="BSOP01000042">
    <property type="protein sequence ID" value="GLR53645.1"/>
    <property type="molecule type" value="Genomic_DNA"/>
</dbReference>
<protein>
    <submittedName>
        <fullName evidence="1">Uncharacterized protein</fullName>
    </submittedName>
</protein>
<name>A0ABQ5ZPV0_9HYPH</name>
<dbReference type="Proteomes" id="UP001156702">
    <property type="component" value="Unassembled WGS sequence"/>
</dbReference>
<proteinExistence type="predicted"/>
<gene>
    <name evidence="1" type="ORF">GCM10007923_48610</name>
</gene>
<comment type="caution">
    <text evidence="1">The sequence shown here is derived from an EMBL/GenBank/DDBJ whole genome shotgun (WGS) entry which is preliminary data.</text>
</comment>
<evidence type="ECO:0000313" key="2">
    <source>
        <dbReference type="Proteomes" id="UP001156702"/>
    </source>
</evidence>
<keyword evidence="2" id="KW-1185">Reference proteome</keyword>
<organism evidence="1 2">
    <name type="scientific">Shinella yambaruensis</name>
    <dbReference type="NCBI Taxonomy" id="415996"/>
    <lineage>
        <taxon>Bacteria</taxon>
        <taxon>Pseudomonadati</taxon>
        <taxon>Pseudomonadota</taxon>
        <taxon>Alphaproteobacteria</taxon>
        <taxon>Hyphomicrobiales</taxon>
        <taxon>Rhizobiaceae</taxon>
        <taxon>Shinella</taxon>
    </lineage>
</organism>
<evidence type="ECO:0000313" key="1">
    <source>
        <dbReference type="EMBL" id="GLR53645.1"/>
    </source>
</evidence>
<sequence>MQPHLLQSAWPEVLDQAVRRLNKLEQYLPAAFAAQIERETPLVAAVFLPVKRYTRSMPLPERISIPRILYLYYICAKIRHF</sequence>